<organism evidence="2 3">
    <name type="scientific">Synchytrium endobioticum</name>
    <dbReference type="NCBI Taxonomy" id="286115"/>
    <lineage>
        <taxon>Eukaryota</taxon>
        <taxon>Fungi</taxon>
        <taxon>Fungi incertae sedis</taxon>
        <taxon>Chytridiomycota</taxon>
        <taxon>Chytridiomycota incertae sedis</taxon>
        <taxon>Chytridiomycetes</taxon>
        <taxon>Synchytriales</taxon>
        <taxon>Synchytriaceae</taxon>
        <taxon>Synchytrium</taxon>
    </lineage>
</organism>
<accession>A0A507DFY3</accession>
<dbReference type="VEuPathDB" id="FungiDB:SeMB42_g02250"/>
<feature type="chain" id="PRO_5021206418" evidence="1">
    <location>
        <begin position="24"/>
        <end position="111"/>
    </location>
</feature>
<keyword evidence="1" id="KW-0732">Signal</keyword>
<sequence>MNRLLFGFTLSAMALACAGNGTARPFRPVGVSVAGISDSMIDEQGPQLMYNMNNCYHACAPMAASSPDSYTTCVQKCNIEHSPYRYLGGVYSPPAEDSIGGVPSKTYPSAN</sequence>
<dbReference type="PROSITE" id="PS51257">
    <property type="entry name" value="PROKAR_LIPOPROTEIN"/>
    <property type="match status" value="1"/>
</dbReference>
<feature type="signal peptide" evidence="1">
    <location>
        <begin position="1"/>
        <end position="23"/>
    </location>
</feature>
<comment type="caution">
    <text evidence="2">The sequence shown here is derived from an EMBL/GenBank/DDBJ whole genome shotgun (WGS) entry which is preliminary data.</text>
</comment>
<dbReference type="AlphaFoldDB" id="A0A507DFY3"/>
<evidence type="ECO:0000256" key="1">
    <source>
        <dbReference type="SAM" id="SignalP"/>
    </source>
</evidence>
<gene>
    <name evidence="2" type="ORF">SeMB42_g02250</name>
</gene>
<name>A0A507DFY3_9FUNG</name>
<proteinExistence type="predicted"/>
<evidence type="ECO:0000313" key="3">
    <source>
        <dbReference type="Proteomes" id="UP000317494"/>
    </source>
</evidence>
<dbReference type="EMBL" id="QEAN01000067">
    <property type="protein sequence ID" value="TPX50446.1"/>
    <property type="molecule type" value="Genomic_DNA"/>
</dbReference>
<dbReference type="Proteomes" id="UP000317494">
    <property type="component" value="Unassembled WGS sequence"/>
</dbReference>
<protein>
    <submittedName>
        <fullName evidence="2">Uncharacterized protein</fullName>
    </submittedName>
</protein>
<evidence type="ECO:0000313" key="2">
    <source>
        <dbReference type="EMBL" id="TPX50446.1"/>
    </source>
</evidence>
<keyword evidence="3" id="KW-1185">Reference proteome</keyword>
<reference evidence="2 3" key="1">
    <citation type="journal article" date="2019" name="Sci. Rep.">
        <title>Comparative genomics of chytrid fungi reveal insights into the obligate biotrophic and pathogenic lifestyle of Synchytrium endobioticum.</title>
        <authorList>
            <person name="van de Vossenberg B.T.L.H."/>
            <person name="Warris S."/>
            <person name="Nguyen H.D.T."/>
            <person name="van Gent-Pelzer M.P.E."/>
            <person name="Joly D.L."/>
            <person name="van de Geest H.C."/>
            <person name="Bonants P.J.M."/>
            <person name="Smith D.S."/>
            <person name="Levesque C.A."/>
            <person name="van der Lee T.A.J."/>
        </authorList>
    </citation>
    <scope>NUCLEOTIDE SEQUENCE [LARGE SCALE GENOMIC DNA]</scope>
    <source>
        <strain evidence="2 3">MB42</strain>
    </source>
</reference>